<dbReference type="Pfam" id="PF00476">
    <property type="entry name" value="DNA_pol_A"/>
    <property type="match status" value="1"/>
</dbReference>
<dbReference type="Gene3D" id="1.10.150.20">
    <property type="entry name" value="5' to 3' exonuclease, C-terminal subdomain"/>
    <property type="match status" value="1"/>
</dbReference>
<dbReference type="SMART" id="SM00482">
    <property type="entry name" value="POLAc"/>
    <property type="match status" value="1"/>
</dbReference>
<dbReference type="InterPro" id="IPR002298">
    <property type="entry name" value="DNA_polymerase_A"/>
</dbReference>
<dbReference type="SUPFAM" id="SSF56672">
    <property type="entry name" value="DNA/RNA polymerases"/>
    <property type="match status" value="1"/>
</dbReference>
<dbReference type="AlphaFoldDB" id="A0A0F9M7F3"/>
<feature type="domain" description="3'-5' exonuclease" evidence="2">
    <location>
        <begin position="5"/>
        <end position="180"/>
    </location>
</feature>
<proteinExistence type="predicted"/>
<evidence type="ECO:0000313" key="4">
    <source>
        <dbReference type="EMBL" id="KKN03320.1"/>
    </source>
</evidence>
<dbReference type="SUPFAM" id="SSF53098">
    <property type="entry name" value="Ribonuclease H-like"/>
    <property type="match status" value="1"/>
</dbReference>
<dbReference type="PANTHER" id="PTHR10133:SF27">
    <property type="entry name" value="DNA POLYMERASE NU"/>
    <property type="match status" value="1"/>
</dbReference>
<dbReference type="InterPro" id="IPR036397">
    <property type="entry name" value="RNaseH_sf"/>
</dbReference>
<evidence type="ECO:0008006" key="5">
    <source>
        <dbReference type="Google" id="ProtNLM"/>
    </source>
</evidence>
<dbReference type="InterPro" id="IPR012337">
    <property type="entry name" value="RNaseH-like_sf"/>
</dbReference>
<dbReference type="Gene3D" id="3.30.70.370">
    <property type="match status" value="1"/>
</dbReference>
<organism evidence="4">
    <name type="scientific">marine sediment metagenome</name>
    <dbReference type="NCBI Taxonomy" id="412755"/>
    <lineage>
        <taxon>unclassified sequences</taxon>
        <taxon>metagenomes</taxon>
        <taxon>ecological metagenomes</taxon>
    </lineage>
</organism>
<dbReference type="GO" id="GO:0006302">
    <property type="term" value="P:double-strand break repair"/>
    <property type="evidence" value="ECO:0007669"/>
    <property type="project" value="TreeGrafter"/>
</dbReference>
<sequence length="596" mass="68138">MEVNINYVDEKKEVDAAITWLSKQNMLAIDTETTSLDPLKSKVLLLQIGTPSRQYVFDVARVGDKKIKEILETVNEPKIVKILHNSVFDYMQLKANFGVALSNMKCTMLGEQLTVQGTKISASLEAVVRKYTGIQLNKDTRGTFQNHKIGDPFTEEQIIYSAEDIEYLIPVYYCIQKILDNWGMTELYLLENEAASVLGDMTLNGIYLDQTLWIPLEEKAKVSLAAAKEKLDEHFKDYISKQIDTDLFGSVEHVINYNSPKQLLPRLREVTGVQLAKTDAKYLEYYEDKHEVIADLIKYRKEQKKISTYGTAFLQNIHTSDKRVHSKFRQLKAQTGRMSSDDPNMMNLPKDQAYRTPFRVQDDSWNFISADFSGQELRLLAHATQEPQMIKALVDGIDLHTYSASLLFNKPYDQITEEERNQCKSITFALLYGAGPTKLSTKLKITFSEARTLMNRYFVVFPKVKAFMNKMVEHVEKHRFALSPLDNRRLDLHGIDWNNKALVAHAVNQAKNLPFQGAGASTIKLALVRLNNRIKKNGYNARIVNAIHDEILVEVSPEHTKQVKLAIEEEMVIAFNHYANSVPMEITAKVGKHWIH</sequence>
<dbReference type="SMART" id="SM00474">
    <property type="entry name" value="35EXOc"/>
    <property type="match status" value="1"/>
</dbReference>
<dbReference type="GO" id="GO:0006261">
    <property type="term" value="P:DNA-templated DNA replication"/>
    <property type="evidence" value="ECO:0007669"/>
    <property type="project" value="InterPro"/>
</dbReference>
<evidence type="ECO:0000259" key="2">
    <source>
        <dbReference type="SMART" id="SM00474"/>
    </source>
</evidence>
<dbReference type="Gene3D" id="1.20.1060.10">
    <property type="entry name" value="Taq DNA Polymerase, Chain T, domain 4"/>
    <property type="match status" value="1"/>
</dbReference>
<dbReference type="Pfam" id="PF01612">
    <property type="entry name" value="DNA_pol_A_exo1"/>
    <property type="match status" value="1"/>
</dbReference>
<feature type="domain" description="DNA-directed DNA polymerase family A palm" evidence="3">
    <location>
        <begin position="351"/>
        <end position="559"/>
    </location>
</feature>
<dbReference type="PRINTS" id="PR00868">
    <property type="entry name" value="DNAPOLI"/>
</dbReference>
<dbReference type="GO" id="GO:0003677">
    <property type="term" value="F:DNA binding"/>
    <property type="evidence" value="ECO:0007669"/>
    <property type="project" value="InterPro"/>
</dbReference>
<comment type="caution">
    <text evidence="4">The sequence shown here is derived from an EMBL/GenBank/DDBJ whole genome shotgun (WGS) entry which is preliminary data.</text>
</comment>
<dbReference type="PANTHER" id="PTHR10133">
    <property type="entry name" value="DNA POLYMERASE I"/>
    <property type="match status" value="1"/>
</dbReference>
<evidence type="ECO:0000256" key="1">
    <source>
        <dbReference type="ARBA" id="ARBA00022705"/>
    </source>
</evidence>
<gene>
    <name evidence="4" type="ORF">LCGC14_1108850</name>
</gene>
<keyword evidence="1" id="KW-0235">DNA replication</keyword>
<protein>
    <recommendedName>
        <fullName evidence="5">DNA-directed DNA polymerase</fullName>
    </recommendedName>
</protein>
<dbReference type="InterPro" id="IPR001098">
    <property type="entry name" value="DNA-dir_DNA_pol_A_palm_dom"/>
</dbReference>
<name>A0A0F9M7F3_9ZZZZ</name>
<dbReference type="GO" id="GO:0008408">
    <property type="term" value="F:3'-5' exonuclease activity"/>
    <property type="evidence" value="ECO:0007669"/>
    <property type="project" value="InterPro"/>
</dbReference>
<accession>A0A0F9M7F3</accession>
<dbReference type="EMBL" id="LAZR01005046">
    <property type="protein sequence ID" value="KKN03320.1"/>
    <property type="molecule type" value="Genomic_DNA"/>
</dbReference>
<reference evidence="4" key="1">
    <citation type="journal article" date="2015" name="Nature">
        <title>Complex archaea that bridge the gap between prokaryotes and eukaryotes.</title>
        <authorList>
            <person name="Spang A."/>
            <person name="Saw J.H."/>
            <person name="Jorgensen S.L."/>
            <person name="Zaremba-Niedzwiedzka K."/>
            <person name="Martijn J."/>
            <person name="Lind A.E."/>
            <person name="van Eijk R."/>
            <person name="Schleper C."/>
            <person name="Guy L."/>
            <person name="Ettema T.J."/>
        </authorList>
    </citation>
    <scope>NUCLEOTIDE SEQUENCE</scope>
</reference>
<dbReference type="InterPro" id="IPR002562">
    <property type="entry name" value="3'-5'_exonuclease_dom"/>
</dbReference>
<dbReference type="GO" id="GO:0003887">
    <property type="term" value="F:DNA-directed DNA polymerase activity"/>
    <property type="evidence" value="ECO:0007669"/>
    <property type="project" value="InterPro"/>
</dbReference>
<evidence type="ECO:0000259" key="3">
    <source>
        <dbReference type="SMART" id="SM00482"/>
    </source>
</evidence>
<dbReference type="Gene3D" id="3.30.420.10">
    <property type="entry name" value="Ribonuclease H-like superfamily/Ribonuclease H"/>
    <property type="match status" value="1"/>
</dbReference>
<dbReference type="InterPro" id="IPR043502">
    <property type="entry name" value="DNA/RNA_pol_sf"/>
</dbReference>